<dbReference type="InterPro" id="IPR017896">
    <property type="entry name" value="4Fe4S_Fe-S-bd"/>
</dbReference>
<evidence type="ECO:0000256" key="1">
    <source>
        <dbReference type="ARBA" id="ARBA00022448"/>
    </source>
</evidence>
<feature type="transmembrane region" description="Helical" evidence="7">
    <location>
        <begin position="84"/>
        <end position="110"/>
    </location>
</feature>
<dbReference type="Gene3D" id="3.30.70.20">
    <property type="match status" value="1"/>
</dbReference>
<feature type="transmembrane region" description="Helical" evidence="7">
    <location>
        <begin position="338"/>
        <end position="358"/>
    </location>
</feature>
<dbReference type="GO" id="GO:0051539">
    <property type="term" value="F:4 iron, 4 sulfur cluster binding"/>
    <property type="evidence" value="ECO:0007669"/>
    <property type="project" value="UniProtKB-KW"/>
</dbReference>
<feature type="transmembrane region" description="Helical" evidence="7">
    <location>
        <begin position="43"/>
        <end position="64"/>
    </location>
</feature>
<keyword evidence="1" id="KW-0813">Transport</keyword>
<dbReference type="OrthoDB" id="9811700at2"/>
<dbReference type="SUPFAM" id="SSF54862">
    <property type="entry name" value="4Fe-4S ferredoxins"/>
    <property type="match status" value="1"/>
</dbReference>
<evidence type="ECO:0000256" key="6">
    <source>
        <dbReference type="ARBA" id="ARBA00023014"/>
    </source>
</evidence>
<dbReference type="GO" id="GO:0046872">
    <property type="term" value="F:metal ion binding"/>
    <property type="evidence" value="ECO:0007669"/>
    <property type="project" value="UniProtKB-KW"/>
</dbReference>
<dbReference type="EMBL" id="MSCN01000001">
    <property type="protein sequence ID" value="PQJ78232.1"/>
    <property type="molecule type" value="Genomic_DNA"/>
</dbReference>
<dbReference type="InterPro" id="IPR032879">
    <property type="entry name" value="FixG_C"/>
</dbReference>
<reference evidence="9 10" key="1">
    <citation type="submission" date="2016-12" db="EMBL/GenBank/DDBJ databases">
        <title>Trade-off between light-utilization and light-protection in marine flavobacteria.</title>
        <authorList>
            <person name="Kumagai Y."/>
            <person name="Yoshizawa S."/>
            <person name="Kogure K."/>
            <person name="Iwasaki W."/>
        </authorList>
    </citation>
    <scope>NUCLEOTIDE SEQUENCE [LARGE SCALE GENOMIC DNA]</scope>
    <source>
        <strain evidence="9 10">NBRC 108759</strain>
    </source>
</reference>
<dbReference type="InterPro" id="IPR013783">
    <property type="entry name" value="Ig-like_fold"/>
</dbReference>
<evidence type="ECO:0000256" key="5">
    <source>
        <dbReference type="ARBA" id="ARBA00023004"/>
    </source>
</evidence>
<evidence type="ECO:0000256" key="2">
    <source>
        <dbReference type="ARBA" id="ARBA00022485"/>
    </source>
</evidence>
<evidence type="ECO:0000256" key="4">
    <source>
        <dbReference type="ARBA" id="ARBA00022982"/>
    </source>
</evidence>
<dbReference type="GO" id="GO:0005886">
    <property type="term" value="C:plasma membrane"/>
    <property type="evidence" value="ECO:0007669"/>
    <property type="project" value="TreeGrafter"/>
</dbReference>
<dbReference type="Pfam" id="PF12801">
    <property type="entry name" value="Fer4_5"/>
    <property type="match status" value="1"/>
</dbReference>
<sequence length="473" mass="54430">METPKDENFRDSIGTVNKEGKRSWVFPKKPSGKFYKYRSYVSYFLLVFLLSAPFIKINGNQFLLFNVLERRFNIFSFPFWPQDFHLLVISMITGVVFVILFTVVFGRLFCGWICPQTIFMEMVFRKIEYWIDGDRGKQIRLAKQPWNTDKIKKRVLKWFVFFVISFLIANVFLAYLIGGDTVISYIIGNPFNNISTLISLIIFTSIFYFVFAWFREQVCIIACPYGRLQGVLLDNKTINVAYDYKRGERETGRSKFKKNEDREALGKGDCIDCKQCVVVCPTGIDIRNGTQLECVNCTACIDECDHIMESINLPKGLIRYASEDNIAKKKPFKITPRIKGYSAVLLILTGLLVGMLFLRNNVEATILRLPGQLYEHKENNIISNVYTFKVINKTSKDIEDVSYKVLSHKGEIKMVSNHSFMVPKQGLAEGTLFIELNASVLKDDNIDIEIGVFSGDKLIETTETNFLGPRSYR</sequence>
<comment type="caution">
    <text evidence="9">The sequence shown here is derived from an EMBL/GenBank/DDBJ whole genome shotgun (WGS) entry which is preliminary data.</text>
</comment>
<feature type="transmembrane region" description="Helical" evidence="7">
    <location>
        <begin position="197"/>
        <end position="214"/>
    </location>
</feature>
<evidence type="ECO:0000313" key="10">
    <source>
        <dbReference type="Proteomes" id="UP000238882"/>
    </source>
</evidence>
<dbReference type="RefSeq" id="WP_105014815.1">
    <property type="nucleotide sequence ID" value="NZ_MSCN01000001.1"/>
</dbReference>
<gene>
    <name evidence="9" type="ORF">BTO18_03065</name>
</gene>
<accession>A0A2S7WLP4</accession>
<keyword evidence="7" id="KW-1133">Transmembrane helix</keyword>
<dbReference type="NCBIfam" id="TIGR02745">
    <property type="entry name" value="ccoG_rdxA_fixG"/>
    <property type="match status" value="1"/>
</dbReference>
<feature type="transmembrane region" description="Helical" evidence="7">
    <location>
        <begin position="158"/>
        <end position="177"/>
    </location>
</feature>
<feature type="domain" description="4Fe-4S ferredoxin-type" evidence="8">
    <location>
        <begin position="261"/>
        <end position="289"/>
    </location>
</feature>
<dbReference type="InterPro" id="IPR014116">
    <property type="entry name" value="Cyt_c_oxidase_cbb3_FixG"/>
</dbReference>
<organism evidence="9 10">
    <name type="scientific">Polaribacter porphyrae</name>
    <dbReference type="NCBI Taxonomy" id="1137780"/>
    <lineage>
        <taxon>Bacteria</taxon>
        <taxon>Pseudomonadati</taxon>
        <taxon>Bacteroidota</taxon>
        <taxon>Flavobacteriia</taxon>
        <taxon>Flavobacteriales</taxon>
        <taxon>Flavobacteriaceae</taxon>
    </lineage>
</organism>
<dbReference type="AlphaFoldDB" id="A0A2S7WLP4"/>
<dbReference type="Pfam" id="PF13746">
    <property type="entry name" value="Fer4_18"/>
    <property type="match status" value="1"/>
</dbReference>
<evidence type="ECO:0000256" key="3">
    <source>
        <dbReference type="ARBA" id="ARBA00022723"/>
    </source>
</evidence>
<keyword evidence="4" id="KW-0249">Electron transport</keyword>
<keyword evidence="6" id="KW-0411">Iron-sulfur</keyword>
<dbReference type="PANTHER" id="PTHR30176">
    <property type="entry name" value="FERREDOXIN-TYPE PROTEIN NAPH"/>
    <property type="match status" value="1"/>
</dbReference>
<dbReference type="PROSITE" id="PS51379">
    <property type="entry name" value="4FE4S_FER_2"/>
    <property type="match status" value="1"/>
</dbReference>
<keyword evidence="2" id="KW-0004">4Fe-4S</keyword>
<dbReference type="PROSITE" id="PS00198">
    <property type="entry name" value="4FE4S_FER_1"/>
    <property type="match status" value="1"/>
</dbReference>
<dbReference type="Proteomes" id="UP000238882">
    <property type="component" value="Unassembled WGS sequence"/>
</dbReference>
<proteinExistence type="predicted"/>
<protein>
    <submittedName>
        <fullName evidence="9">Cytochrome c oxidase accessory protein CcoG</fullName>
    </submittedName>
</protein>
<keyword evidence="7" id="KW-0812">Transmembrane</keyword>
<dbReference type="Pfam" id="PF11614">
    <property type="entry name" value="FixG_C"/>
    <property type="match status" value="1"/>
</dbReference>
<keyword evidence="5" id="KW-0408">Iron</keyword>
<name>A0A2S7WLP4_9FLAO</name>
<keyword evidence="7" id="KW-0472">Membrane</keyword>
<dbReference type="InterPro" id="IPR051684">
    <property type="entry name" value="Electron_Trans/Redox"/>
</dbReference>
<evidence type="ECO:0000259" key="8">
    <source>
        <dbReference type="PROSITE" id="PS51379"/>
    </source>
</evidence>
<evidence type="ECO:0000313" key="9">
    <source>
        <dbReference type="EMBL" id="PQJ78232.1"/>
    </source>
</evidence>
<keyword evidence="10" id="KW-1185">Reference proteome</keyword>
<dbReference type="Gene3D" id="2.60.40.10">
    <property type="entry name" value="Immunoglobulins"/>
    <property type="match status" value="1"/>
</dbReference>
<evidence type="ECO:0000256" key="7">
    <source>
        <dbReference type="SAM" id="Phobius"/>
    </source>
</evidence>
<dbReference type="PANTHER" id="PTHR30176:SF3">
    <property type="entry name" value="FERREDOXIN-TYPE PROTEIN NAPH"/>
    <property type="match status" value="1"/>
</dbReference>
<dbReference type="InterPro" id="IPR017900">
    <property type="entry name" value="4Fe4S_Fe_S_CS"/>
</dbReference>
<keyword evidence="3" id="KW-0479">Metal-binding</keyword>